<evidence type="ECO:0000313" key="1">
    <source>
        <dbReference type="EMBL" id="AYA48755.1"/>
    </source>
</evidence>
<dbReference type="PATRIC" id="fig|305.92.peg.4224"/>
<dbReference type="EMBL" id="CP025742">
    <property type="protein sequence ID" value="AYA48755.1"/>
    <property type="molecule type" value="Genomic_DNA"/>
</dbReference>
<dbReference type="AlphaFoldDB" id="A0A0K1ZR23"/>
<organism evidence="3">
    <name type="scientific">Ralstonia solanacearum</name>
    <name type="common">Pseudomonas solanacearum</name>
    <dbReference type="NCBI Taxonomy" id="305"/>
    <lineage>
        <taxon>Bacteria</taxon>
        <taxon>Pseudomonadati</taxon>
        <taxon>Pseudomonadota</taxon>
        <taxon>Betaproteobacteria</taxon>
        <taxon>Burkholderiales</taxon>
        <taxon>Burkholderiaceae</taxon>
        <taxon>Ralstonia</taxon>
        <taxon>Ralstonia solanacearum species complex</taxon>
    </lineage>
</organism>
<sequence length="166" mass="19344">MRIIGFHGGSSLCELGTVSDVVLFFDCLRMYVESAHPEQDWSLLSDRLYRRYLREDELDAALRLMEQAKQILSMHSAATAVSWDPILLGDRKKTWLDPTLPTLADVFAKYFESFFHCVESSKIFLNSWGIYKPVRTVIADLPDFAVEKKRSLEEYDNLDDLPFWRR</sequence>
<evidence type="ECO:0000313" key="4">
    <source>
        <dbReference type="Proteomes" id="UP000262427"/>
    </source>
</evidence>
<evidence type="ECO:0000313" key="3">
    <source>
        <dbReference type="EMBL" id="CUV31771.1"/>
    </source>
</evidence>
<protein>
    <submittedName>
        <fullName evidence="3">Uncharacterized protein</fullName>
    </submittedName>
</protein>
<reference evidence="3" key="1">
    <citation type="submission" date="2015-10" db="EMBL/GenBank/DDBJ databases">
        <authorList>
            <person name="Gilbert D.G."/>
        </authorList>
    </citation>
    <scope>NUCLEOTIDE SEQUENCE</scope>
    <source>
        <strain evidence="3">Phyl III-seqv23</strain>
    </source>
</reference>
<accession>A0A0K1ZR23</accession>
<name>A0A0K1ZR23_RALSL</name>
<evidence type="ECO:0000313" key="2">
    <source>
        <dbReference type="EMBL" id="CUV19140.1"/>
    </source>
</evidence>
<dbReference type="EMBL" id="LN899821">
    <property type="protein sequence ID" value="CUV19140.1"/>
    <property type="molecule type" value="Genomic_DNA"/>
</dbReference>
<proteinExistence type="predicted"/>
<dbReference type="EMBL" id="LN899824">
    <property type="protein sequence ID" value="CUV31771.1"/>
    <property type="molecule type" value="Genomic_DNA"/>
</dbReference>
<gene>
    <name evidence="2" type="ORF">PSS4_v1_920027</name>
    <name evidence="1" type="ORF">RSP824_20155</name>
    <name evidence="3" type="ORF">RUN1985_v1_1130028</name>
</gene>
<dbReference type="Proteomes" id="UP000262427">
    <property type="component" value="Chromosome MP"/>
</dbReference>
<reference evidence="4" key="3">
    <citation type="submission" date="2018-01" db="EMBL/GenBank/DDBJ databases">
        <title>Raltonia solanacearum P824 infects blueberry.</title>
        <authorList>
            <person name="Bocsanczy A.M."/>
            <person name="Norman D.J."/>
        </authorList>
    </citation>
    <scope>NUCLEOTIDE SEQUENCE [LARGE SCALE GENOMIC DNA]</scope>
    <source>
        <strain evidence="4">P824</strain>
    </source>
</reference>
<reference evidence="1" key="2">
    <citation type="submission" date="2018-01" db="EMBL/GenBank/DDBJ databases">
        <title>Ralstonia pseudosolanacearum P824 infects blueberry.</title>
        <authorList>
            <person name="Bocsanczy A.M."/>
            <person name="Norman D.J."/>
        </authorList>
    </citation>
    <scope>NUCLEOTIDE SEQUENCE</scope>
    <source>
        <strain evidence="1">P824</strain>
    </source>
</reference>